<protein>
    <submittedName>
        <fullName evidence="5">Peptidase C1-like protein F26E4.3</fullName>
    </submittedName>
</protein>
<dbReference type="GO" id="GO:0006508">
    <property type="term" value="P:proteolysis"/>
    <property type="evidence" value="ECO:0007669"/>
    <property type="project" value="InterPro"/>
</dbReference>
<gene>
    <name evidence="5" type="ORF">HOLleu_23525</name>
</gene>
<dbReference type="AlphaFoldDB" id="A0A9Q1BVB6"/>
<feature type="chain" id="PRO_5040494172" evidence="3">
    <location>
        <begin position="25"/>
        <end position="448"/>
    </location>
</feature>
<dbReference type="CDD" id="cd02620">
    <property type="entry name" value="Peptidase_C1A_CathepsinB"/>
    <property type="match status" value="1"/>
</dbReference>
<dbReference type="InterPro" id="IPR013128">
    <property type="entry name" value="Peptidase_C1A"/>
</dbReference>
<dbReference type="SMART" id="SM00645">
    <property type="entry name" value="Pept_C1"/>
    <property type="match status" value="1"/>
</dbReference>
<proteinExistence type="inferred from homology"/>
<dbReference type="Pfam" id="PF00112">
    <property type="entry name" value="Peptidase_C1"/>
    <property type="match status" value="1"/>
</dbReference>
<evidence type="ECO:0000256" key="1">
    <source>
        <dbReference type="ARBA" id="ARBA00008455"/>
    </source>
</evidence>
<dbReference type="GO" id="GO:0008234">
    <property type="term" value="F:cysteine-type peptidase activity"/>
    <property type="evidence" value="ECO:0007669"/>
    <property type="project" value="InterPro"/>
</dbReference>
<keyword evidence="6" id="KW-1185">Reference proteome</keyword>
<evidence type="ECO:0000313" key="6">
    <source>
        <dbReference type="Proteomes" id="UP001152320"/>
    </source>
</evidence>
<dbReference type="PROSITE" id="PS51257">
    <property type="entry name" value="PROKAR_LIPOPROTEIN"/>
    <property type="match status" value="1"/>
</dbReference>
<keyword evidence="3" id="KW-0732">Signal</keyword>
<dbReference type="InterPro" id="IPR038765">
    <property type="entry name" value="Papain-like_cys_pep_sf"/>
</dbReference>
<dbReference type="InterPro" id="IPR000668">
    <property type="entry name" value="Peptidase_C1A_C"/>
</dbReference>
<reference evidence="5" key="1">
    <citation type="submission" date="2021-10" db="EMBL/GenBank/DDBJ databases">
        <title>Tropical sea cucumber genome reveals ecological adaptation and Cuvierian tubules defense mechanism.</title>
        <authorList>
            <person name="Chen T."/>
        </authorList>
    </citation>
    <scope>NUCLEOTIDE SEQUENCE</scope>
    <source>
        <strain evidence="5">Nanhai2018</strain>
        <tissue evidence="5">Muscle</tissue>
    </source>
</reference>
<dbReference type="EMBL" id="JAIZAY010000011">
    <property type="protein sequence ID" value="KAJ8033323.1"/>
    <property type="molecule type" value="Genomic_DNA"/>
</dbReference>
<dbReference type="InterPro" id="IPR001212">
    <property type="entry name" value="Somatomedin_B_dom"/>
</dbReference>
<dbReference type="SUPFAM" id="SSF54001">
    <property type="entry name" value="Cysteine proteinases"/>
    <property type="match status" value="1"/>
</dbReference>
<dbReference type="InterPro" id="IPR025660">
    <property type="entry name" value="Pept_his_AS"/>
</dbReference>
<evidence type="ECO:0000313" key="5">
    <source>
        <dbReference type="EMBL" id="KAJ8033323.1"/>
    </source>
</evidence>
<comment type="similarity">
    <text evidence="1">Belongs to the peptidase C1 family.</text>
</comment>
<keyword evidence="2" id="KW-1015">Disulfide bond</keyword>
<accession>A0A9Q1BVB6</accession>
<evidence type="ECO:0000256" key="2">
    <source>
        <dbReference type="ARBA" id="ARBA00023157"/>
    </source>
</evidence>
<organism evidence="5 6">
    <name type="scientific">Holothuria leucospilota</name>
    <name type="common">Black long sea cucumber</name>
    <name type="synonym">Mertensiothuria leucospilota</name>
    <dbReference type="NCBI Taxonomy" id="206669"/>
    <lineage>
        <taxon>Eukaryota</taxon>
        <taxon>Metazoa</taxon>
        <taxon>Echinodermata</taxon>
        <taxon>Eleutherozoa</taxon>
        <taxon>Echinozoa</taxon>
        <taxon>Holothuroidea</taxon>
        <taxon>Aspidochirotacea</taxon>
        <taxon>Aspidochirotida</taxon>
        <taxon>Holothuriidae</taxon>
        <taxon>Holothuria</taxon>
    </lineage>
</organism>
<dbReference type="InterPro" id="IPR025661">
    <property type="entry name" value="Pept_asp_AS"/>
</dbReference>
<dbReference type="PROSITE" id="PS00640">
    <property type="entry name" value="THIOL_PROTEASE_ASN"/>
    <property type="match status" value="1"/>
</dbReference>
<dbReference type="OrthoDB" id="3789175at2759"/>
<comment type="caution">
    <text evidence="5">The sequence shown here is derived from an EMBL/GenBank/DDBJ whole genome shotgun (WGS) entry which is preliminary data.</text>
</comment>
<dbReference type="PROSITE" id="PS00639">
    <property type="entry name" value="THIOL_PROTEASE_HIS"/>
    <property type="match status" value="1"/>
</dbReference>
<name>A0A9Q1BVB6_HOLLE</name>
<feature type="domain" description="SMB" evidence="4">
    <location>
        <begin position="29"/>
        <end position="74"/>
    </location>
</feature>
<feature type="signal peptide" evidence="3">
    <location>
        <begin position="1"/>
        <end position="24"/>
    </location>
</feature>
<sequence length="448" mass="50016">MTTLRHYSGVVFLLLLGLLACAFGQYCSRRGCCPGRDDYCNIPFYDTLCYCDEFCRRINSDCCPDYYGSLCHLTPQPPTPSAVATTPSEDVCVFNGRSYTLGEQVMDNCNLCTCQVDELFGGLTLRCEDNDCAIDPGNIEIVDLERPGWTAGNYTDFWGKTLKEVRLYRTGTLEPPGGVVRQTEVDIELRENLPKTFDVRDKWGNLIGGIQDQGDCGSSWAASTIALASDRLAIQSSGMITKRLSMQHLLSCNSRGQLGCNGGYTDRAYWFLRKRGVVTEECYPLESGQSEDTSMDKLSCKLGYLRSFPCPQSGVTSELQRSTPPYRISTNPEEIMIEIQRNGPVQVYFVSTSATFLVKEDFFSYVSGVYRYMGSDKPKDEGFHSVRILGWGSEIDEDGNEIPYWLCANSWGTGWGEDGYFRILRGSNECEIESFVVGVWGQVDADMG</sequence>
<dbReference type="PROSITE" id="PS50958">
    <property type="entry name" value="SMB_2"/>
    <property type="match status" value="1"/>
</dbReference>
<evidence type="ECO:0000256" key="3">
    <source>
        <dbReference type="SAM" id="SignalP"/>
    </source>
</evidence>
<dbReference type="PANTHER" id="PTHR12411">
    <property type="entry name" value="CYSTEINE PROTEASE FAMILY C1-RELATED"/>
    <property type="match status" value="1"/>
</dbReference>
<dbReference type="Gene3D" id="3.90.70.10">
    <property type="entry name" value="Cysteine proteinases"/>
    <property type="match status" value="1"/>
</dbReference>
<dbReference type="Proteomes" id="UP001152320">
    <property type="component" value="Chromosome 11"/>
</dbReference>
<dbReference type="SUPFAM" id="SSF57603">
    <property type="entry name" value="FnI-like domain"/>
    <property type="match status" value="1"/>
</dbReference>
<dbReference type="PRINTS" id="PR00705">
    <property type="entry name" value="PAPAIN"/>
</dbReference>
<evidence type="ECO:0000259" key="4">
    <source>
        <dbReference type="PROSITE" id="PS50958"/>
    </source>
</evidence>